<dbReference type="InterPro" id="IPR002016">
    <property type="entry name" value="Haem_peroxidase"/>
</dbReference>
<evidence type="ECO:0000256" key="11">
    <source>
        <dbReference type="PIRSR" id="PIRSR600823-4"/>
    </source>
</evidence>
<dbReference type="PROSITE" id="PS50873">
    <property type="entry name" value="PEROXIDASE_4"/>
    <property type="match status" value="1"/>
</dbReference>
<evidence type="ECO:0000256" key="14">
    <source>
        <dbReference type="SAM" id="Phobius"/>
    </source>
</evidence>
<gene>
    <name evidence="17" type="ORF">GIB67_023227</name>
</gene>
<proteinExistence type="inferred from homology"/>
<feature type="chain" id="PRO_5029714588" description="Plant heme peroxidase family profile domain-containing protein" evidence="15">
    <location>
        <begin position="20"/>
        <end position="231"/>
    </location>
</feature>
<feature type="binding site" evidence="10">
    <location>
        <position position="62"/>
    </location>
    <ligand>
        <name>Ca(2+)</name>
        <dbReference type="ChEBI" id="CHEBI:29108"/>
        <label>1</label>
    </ligand>
</feature>
<keyword evidence="14" id="KW-1133">Transmembrane helix</keyword>
<dbReference type="SUPFAM" id="SSF48113">
    <property type="entry name" value="Heme-dependent peroxidases"/>
    <property type="match status" value="1"/>
</dbReference>
<dbReference type="AlphaFoldDB" id="A0A7J7L9F2"/>
<comment type="similarity">
    <text evidence="13">Belongs to the peroxidase family.</text>
</comment>
<keyword evidence="3" id="KW-0575">Peroxidase</keyword>
<keyword evidence="18" id="KW-1185">Reference proteome</keyword>
<evidence type="ECO:0000313" key="17">
    <source>
        <dbReference type="EMBL" id="KAF6139174.1"/>
    </source>
</evidence>
<feature type="transmembrane region" description="Helical" evidence="14">
    <location>
        <begin position="199"/>
        <end position="224"/>
    </location>
</feature>
<evidence type="ECO:0000256" key="7">
    <source>
        <dbReference type="ARBA" id="ARBA00023004"/>
    </source>
</evidence>
<comment type="catalytic activity">
    <reaction evidence="1">
        <text>2 a phenolic donor + H2O2 = 2 a phenolic radical donor + 2 H2O</text>
        <dbReference type="Rhea" id="RHEA:56136"/>
        <dbReference type="ChEBI" id="CHEBI:15377"/>
        <dbReference type="ChEBI" id="CHEBI:16240"/>
        <dbReference type="ChEBI" id="CHEBI:139520"/>
        <dbReference type="ChEBI" id="CHEBI:139521"/>
        <dbReference type="EC" id="1.11.1.7"/>
    </reaction>
</comment>
<dbReference type="InterPro" id="IPR010255">
    <property type="entry name" value="Haem_peroxidase_sf"/>
</dbReference>
<dbReference type="GO" id="GO:0046872">
    <property type="term" value="F:metal ion binding"/>
    <property type="evidence" value="ECO:0007669"/>
    <property type="project" value="UniProtKB-KW"/>
</dbReference>
<comment type="cofactor">
    <cofactor evidence="10">
        <name>Ca(2+)</name>
        <dbReference type="ChEBI" id="CHEBI:29108"/>
    </cofactor>
    <text evidence="10">Binds 2 calcium ions per subunit.</text>
</comment>
<evidence type="ECO:0000256" key="12">
    <source>
        <dbReference type="PIRSR" id="PIRSR600823-5"/>
    </source>
</evidence>
<keyword evidence="5 10" id="KW-0479">Metal-binding</keyword>
<keyword evidence="10" id="KW-0106">Calcium</keyword>
<feature type="binding site" evidence="10">
    <location>
        <position position="65"/>
    </location>
    <ligand>
        <name>Ca(2+)</name>
        <dbReference type="ChEBI" id="CHEBI:29108"/>
        <label>1</label>
    </ligand>
</feature>
<dbReference type="Pfam" id="PF00141">
    <property type="entry name" value="peroxidase"/>
    <property type="match status" value="1"/>
</dbReference>
<accession>A0A7J7L9F2</accession>
<dbReference type="PANTHER" id="PTHR31388">
    <property type="entry name" value="PEROXIDASE 72-RELATED"/>
    <property type="match status" value="1"/>
</dbReference>
<evidence type="ECO:0000256" key="6">
    <source>
        <dbReference type="ARBA" id="ARBA00023002"/>
    </source>
</evidence>
<sequence>MKMFTLACLIFSVSTLVNAQLSADIYSTTCPNVTAIVRREVFKAIKTETRIAASLVRLHFHDCFVNGCDLVLLDGSDGEKSAFPNVNSLREFDVVDTIKTSIENICSGVVSCADILAIAARDSILLIISINSNYKIWGFKTRGCRKSTNDSEIPKPHVEVQFLLVLGLKVSLEVRAARQSISVASNFSITFILSQTFVAMLYLIKYGLFIFYAAWISNIIAIVVESEATAK</sequence>
<dbReference type="InterPro" id="IPR019794">
    <property type="entry name" value="Peroxidases_AS"/>
</dbReference>
<evidence type="ECO:0000256" key="1">
    <source>
        <dbReference type="ARBA" id="ARBA00000189"/>
    </source>
</evidence>
<feature type="binding site" evidence="10">
    <location>
        <position position="67"/>
    </location>
    <ligand>
        <name>Ca(2+)</name>
        <dbReference type="ChEBI" id="CHEBI:29108"/>
        <label>1</label>
    </ligand>
</feature>
<dbReference type="OrthoDB" id="1660637at2759"/>
<feature type="disulfide bond" evidence="12">
    <location>
        <begin position="63"/>
        <end position="68"/>
    </location>
</feature>
<feature type="active site" description="Proton acceptor" evidence="8">
    <location>
        <position position="61"/>
    </location>
</feature>
<evidence type="ECO:0000256" key="5">
    <source>
        <dbReference type="ARBA" id="ARBA00022723"/>
    </source>
</evidence>
<name>A0A7J7L9F2_9MAGN</name>
<protein>
    <recommendedName>
        <fullName evidence="16">Plant heme peroxidase family profile domain-containing protein</fullName>
    </recommendedName>
</protein>
<dbReference type="EMBL" id="JACGCM010002531">
    <property type="protein sequence ID" value="KAF6139174.1"/>
    <property type="molecule type" value="Genomic_DNA"/>
</dbReference>
<feature type="site" description="Transition state stabilizer" evidence="11">
    <location>
        <position position="57"/>
    </location>
</feature>
<comment type="cofactor">
    <cofactor evidence="2">
        <name>heme b</name>
        <dbReference type="ChEBI" id="CHEBI:60344"/>
    </cofactor>
</comment>
<evidence type="ECO:0000256" key="2">
    <source>
        <dbReference type="ARBA" id="ARBA00001970"/>
    </source>
</evidence>
<comment type="caution">
    <text evidence="17">The sequence shown here is derived from an EMBL/GenBank/DDBJ whole genome shotgun (WGS) entry which is preliminary data.</text>
</comment>
<evidence type="ECO:0000256" key="8">
    <source>
        <dbReference type="PIRSR" id="PIRSR600823-1"/>
    </source>
</evidence>
<dbReference type="PROSITE" id="PS00436">
    <property type="entry name" value="PEROXIDASE_2"/>
    <property type="match status" value="1"/>
</dbReference>
<dbReference type="InterPro" id="IPR000823">
    <property type="entry name" value="Peroxidase_pln"/>
</dbReference>
<keyword evidence="6" id="KW-0560">Oxidoreductase</keyword>
<dbReference type="Proteomes" id="UP000541444">
    <property type="component" value="Unassembled WGS sequence"/>
</dbReference>
<reference evidence="17 18" key="1">
    <citation type="journal article" date="2020" name="IScience">
        <title>Genome Sequencing of the Endangered Kingdonia uniflora (Circaeasteraceae, Ranunculales) Reveals Potential Mechanisms of Evolutionary Specialization.</title>
        <authorList>
            <person name="Sun Y."/>
            <person name="Deng T."/>
            <person name="Zhang A."/>
            <person name="Moore M.J."/>
            <person name="Landis J.B."/>
            <person name="Lin N."/>
            <person name="Zhang H."/>
            <person name="Zhang X."/>
            <person name="Huang J."/>
            <person name="Zhang X."/>
            <person name="Sun H."/>
            <person name="Wang H."/>
        </authorList>
    </citation>
    <scope>NUCLEOTIDE SEQUENCE [LARGE SCALE GENOMIC DNA]</scope>
    <source>
        <strain evidence="17">TB1705</strain>
        <tissue evidence="17">Leaf</tissue>
    </source>
</reference>
<dbReference type="PRINTS" id="PR00461">
    <property type="entry name" value="PLPEROXIDASE"/>
</dbReference>
<feature type="domain" description="Plant heme peroxidase family profile" evidence="16">
    <location>
        <begin position="20"/>
        <end position="202"/>
    </location>
</feature>
<feature type="binding site" evidence="10">
    <location>
        <position position="69"/>
    </location>
    <ligand>
        <name>Ca(2+)</name>
        <dbReference type="ChEBI" id="CHEBI:29108"/>
        <label>1</label>
    </ligand>
</feature>
<keyword evidence="14" id="KW-0812">Transmembrane</keyword>
<evidence type="ECO:0000259" key="16">
    <source>
        <dbReference type="PROSITE" id="PS50873"/>
    </source>
</evidence>
<feature type="signal peptide" evidence="15">
    <location>
        <begin position="1"/>
        <end position="19"/>
    </location>
</feature>
<dbReference type="PRINTS" id="PR00458">
    <property type="entry name" value="PEROXIDASE"/>
</dbReference>
<dbReference type="GO" id="GO:0140825">
    <property type="term" value="F:lactoperoxidase activity"/>
    <property type="evidence" value="ECO:0007669"/>
    <property type="project" value="UniProtKB-EC"/>
</dbReference>
<evidence type="ECO:0000256" key="15">
    <source>
        <dbReference type="SAM" id="SignalP"/>
    </source>
</evidence>
<evidence type="ECO:0000256" key="4">
    <source>
        <dbReference type="ARBA" id="ARBA00022617"/>
    </source>
</evidence>
<feature type="binding site" evidence="10">
    <location>
        <position position="79"/>
    </location>
    <ligand>
        <name>Ca(2+)</name>
        <dbReference type="ChEBI" id="CHEBI:29108"/>
        <label>1</label>
    </ligand>
</feature>
<keyword evidence="14" id="KW-0472">Membrane</keyword>
<keyword evidence="4" id="KW-0349">Heme</keyword>
<organism evidence="17 18">
    <name type="scientific">Kingdonia uniflora</name>
    <dbReference type="NCBI Taxonomy" id="39325"/>
    <lineage>
        <taxon>Eukaryota</taxon>
        <taxon>Viridiplantae</taxon>
        <taxon>Streptophyta</taxon>
        <taxon>Embryophyta</taxon>
        <taxon>Tracheophyta</taxon>
        <taxon>Spermatophyta</taxon>
        <taxon>Magnoliopsida</taxon>
        <taxon>Ranunculales</taxon>
        <taxon>Circaeasteraceae</taxon>
        <taxon>Kingdonia</taxon>
    </lineage>
</organism>
<dbReference type="GO" id="GO:0006979">
    <property type="term" value="P:response to oxidative stress"/>
    <property type="evidence" value="ECO:0007669"/>
    <property type="project" value="InterPro"/>
</dbReference>
<keyword evidence="15" id="KW-0732">Signal</keyword>
<evidence type="ECO:0000313" key="18">
    <source>
        <dbReference type="Proteomes" id="UP000541444"/>
    </source>
</evidence>
<keyword evidence="7" id="KW-0408">Iron</keyword>
<dbReference type="PANTHER" id="PTHR31388:SF6">
    <property type="entry name" value="PEROXIDASE"/>
    <property type="match status" value="1"/>
</dbReference>
<evidence type="ECO:0000256" key="3">
    <source>
        <dbReference type="ARBA" id="ARBA00022559"/>
    </source>
</evidence>
<feature type="binding site" evidence="9">
    <location>
        <position position="154"/>
    </location>
    <ligand>
        <name>substrate</name>
    </ligand>
</feature>
<dbReference type="Gene3D" id="1.10.520.10">
    <property type="match status" value="1"/>
</dbReference>
<evidence type="ECO:0000256" key="13">
    <source>
        <dbReference type="RuleBase" id="RU004241"/>
    </source>
</evidence>
<feature type="disulfide bond" evidence="12">
    <location>
        <begin position="30"/>
        <end position="106"/>
    </location>
</feature>
<dbReference type="GO" id="GO:0020037">
    <property type="term" value="F:heme binding"/>
    <property type="evidence" value="ECO:0007669"/>
    <property type="project" value="InterPro"/>
</dbReference>
<evidence type="ECO:0000256" key="9">
    <source>
        <dbReference type="PIRSR" id="PIRSR600823-2"/>
    </source>
</evidence>
<evidence type="ECO:0000256" key="10">
    <source>
        <dbReference type="PIRSR" id="PIRSR600823-3"/>
    </source>
</evidence>
<keyword evidence="12" id="KW-1015">Disulfide bond</keyword>